<evidence type="ECO:0000313" key="4">
    <source>
        <dbReference type="Proteomes" id="UP001320420"/>
    </source>
</evidence>
<accession>A0AAN9V7B3</accession>
<keyword evidence="4" id="KW-1185">Reference proteome</keyword>
<dbReference type="PANTHER" id="PTHR24189">
    <property type="entry name" value="MYOTROPHIN"/>
    <property type="match status" value="1"/>
</dbReference>
<sequence>MDQLAPELLGAIVDLLEPRELACLSACSKALQKFIDPVLYGTESSRARAMRWACAHGNLGLIRKAIAHGAPPSAIEARPGPGRSGTAPGASSVLLTVYLAAKHQQAGAFLLLLSLGARMDLPWVRNQVKKTTKWLARHPELLQAYLAAGCDAQVRAVHCPEVAWPLVPAVRAGAPPALVRLLVERGASPNQVVGGGRGRAIESPLSAAISRCSRELVDVLVEMGADIHGREILPPSRARAPTQIPLFAAAKLMATSPEEGRLMMSVCLQYGADINQHACFSNSNELFYWITPLLVYLDSVPWGDAAADRQLQKEALGVISYFFDQGATDSVPEDKRPRRPRRLSTCDHLWIETPYPIEMLLDRWKLYSLTQDRYFSIIELLAQRTNLVDLTIRLVRKHSYRFKPTEPWSADVRAGWRRLLDVLLAQQDVNINLLLFNLIVDKGESIGYNNPSVGLGVLYHMVIESLLDRGADINTLDNPKGTTAMHELCRFYSMKATDPAPIFDCGLNDPYLMNQRYLLFDLLMERGANPTIATGGKTAVDVLLSTLDKATERAKPFLLELAAIMRGEDESESAAA</sequence>
<dbReference type="EMBL" id="JAKJXP020000010">
    <property type="protein sequence ID" value="KAK7755879.1"/>
    <property type="molecule type" value="Genomic_DNA"/>
</dbReference>
<proteinExistence type="predicted"/>
<keyword evidence="1" id="KW-0677">Repeat</keyword>
<evidence type="ECO:0000256" key="2">
    <source>
        <dbReference type="ARBA" id="ARBA00023043"/>
    </source>
</evidence>
<dbReference type="Proteomes" id="UP001320420">
    <property type="component" value="Unassembled WGS sequence"/>
</dbReference>
<comment type="caution">
    <text evidence="3">The sequence shown here is derived from an EMBL/GenBank/DDBJ whole genome shotgun (WGS) entry which is preliminary data.</text>
</comment>
<evidence type="ECO:0000256" key="1">
    <source>
        <dbReference type="ARBA" id="ARBA00022737"/>
    </source>
</evidence>
<gene>
    <name evidence="3" type="ORF">SLS62_002166</name>
</gene>
<organism evidence="3 4">
    <name type="scientific">Diatrype stigma</name>
    <dbReference type="NCBI Taxonomy" id="117547"/>
    <lineage>
        <taxon>Eukaryota</taxon>
        <taxon>Fungi</taxon>
        <taxon>Dikarya</taxon>
        <taxon>Ascomycota</taxon>
        <taxon>Pezizomycotina</taxon>
        <taxon>Sordariomycetes</taxon>
        <taxon>Xylariomycetidae</taxon>
        <taxon>Xylariales</taxon>
        <taxon>Diatrypaceae</taxon>
        <taxon>Diatrype</taxon>
    </lineage>
</organism>
<evidence type="ECO:0000313" key="3">
    <source>
        <dbReference type="EMBL" id="KAK7755879.1"/>
    </source>
</evidence>
<dbReference type="InterPro" id="IPR050745">
    <property type="entry name" value="Multifunctional_regulatory"/>
</dbReference>
<reference evidence="3 4" key="1">
    <citation type="submission" date="2024-02" db="EMBL/GenBank/DDBJ databases">
        <title>De novo assembly and annotation of 12 fungi associated with fruit tree decline syndrome in Ontario, Canada.</title>
        <authorList>
            <person name="Sulman M."/>
            <person name="Ellouze W."/>
            <person name="Ilyukhin E."/>
        </authorList>
    </citation>
    <scope>NUCLEOTIDE SEQUENCE [LARGE SCALE GENOMIC DNA]</scope>
    <source>
        <strain evidence="3 4">M11/M66-122</strain>
    </source>
</reference>
<dbReference type="SUPFAM" id="SSF48403">
    <property type="entry name" value="Ankyrin repeat"/>
    <property type="match status" value="1"/>
</dbReference>
<dbReference type="InterPro" id="IPR036770">
    <property type="entry name" value="Ankyrin_rpt-contain_sf"/>
</dbReference>
<protein>
    <submittedName>
        <fullName evidence="3">Uncharacterized protein</fullName>
    </submittedName>
</protein>
<dbReference type="Gene3D" id="1.25.40.20">
    <property type="entry name" value="Ankyrin repeat-containing domain"/>
    <property type="match status" value="2"/>
</dbReference>
<dbReference type="PANTHER" id="PTHR24189:SF50">
    <property type="entry name" value="ANKYRIN REPEAT AND SOCS BOX PROTEIN 2"/>
    <property type="match status" value="1"/>
</dbReference>
<name>A0AAN9V7B3_9PEZI</name>
<dbReference type="AlphaFoldDB" id="A0AAN9V7B3"/>
<keyword evidence="2" id="KW-0040">ANK repeat</keyword>